<gene>
    <name evidence="1" type="ORF">GOP47_0018496</name>
</gene>
<sequence>MNNSPWDFLDCLIMWFPPFQVQTSLNVMLSSANQQTNWGGGWCHPPTGFPLDVLLTGGSQISQFLQKKVAPLLDI</sequence>
<dbReference type="EMBL" id="JABFUD020000018">
    <property type="protein sequence ID" value="KAI5065872.1"/>
    <property type="molecule type" value="Genomic_DNA"/>
</dbReference>
<keyword evidence="2" id="KW-1185">Reference proteome</keyword>
<organism evidence="1 2">
    <name type="scientific">Adiantum capillus-veneris</name>
    <name type="common">Maidenhair fern</name>
    <dbReference type="NCBI Taxonomy" id="13818"/>
    <lineage>
        <taxon>Eukaryota</taxon>
        <taxon>Viridiplantae</taxon>
        <taxon>Streptophyta</taxon>
        <taxon>Embryophyta</taxon>
        <taxon>Tracheophyta</taxon>
        <taxon>Polypodiopsida</taxon>
        <taxon>Polypodiidae</taxon>
        <taxon>Polypodiales</taxon>
        <taxon>Pteridineae</taxon>
        <taxon>Pteridaceae</taxon>
        <taxon>Vittarioideae</taxon>
        <taxon>Adiantum</taxon>
    </lineage>
</organism>
<evidence type="ECO:0000313" key="1">
    <source>
        <dbReference type="EMBL" id="KAI5065872.1"/>
    </source>
</evidence>
<dbReference type="AlphaFoldDB" id="A0A9D4Z9P5"/>
<dbReference type="Proteomes" id="UP000886520">
    <property type="component" value="Chromosome 18"/>
</dbReference>
<proteinExistence type="predicted"/>
<reference evidence="1" key="1">
    <citation type="submission" date="2021-01" db="EMBL/GenBank/DDBJ databases">
        <title>Adiantum capillus-veneris genome.</title>
        <authorList>
            <person name="Fang Y."/>
            <person name="Liao Q."/>
        </authorList>
    </citation>
    <scope>NUCLEOTIDE SEQUENCE</scope>
    <source>
        <strain evidence="1">H3</strain>
        <tissue evidence="1">Leaf</tissue>
    </source>
</reference>
<accession>A0A9D4Z9P5</accession>
<evidence type="ECO:0000313" key="2">
    <source>
        <dbReference type="Proteomes" id="UP000886520"/>
    </source>
</evidence>
<comment type="caution">
    <text evidence="1">The sequence shown here is derived from an EMBL/GenBank/DDBJ whole genome shotgun (WGS) entry which is preliminary data.</text>
</comment>
<name>A0A9D4Z9P5_ADICA</name>
<protein>
    <submittedName>
        <fullName evidence="1">Uncharacterized protein</fullName>
    </submittedName>
</protein>